<dbReference type="PANTHER" id="PTHR10858">
    <property type="entry name" value="DEOXYRIBONUCLEASE II"/>
    <property type="match status" value="1"/>
</dbReference>
<dbReference type="AlphaFoldDB" id="A0A7M7KAS3"/>
<dbReference type="KEGG" id="vde:111251052"/>
<dbReference type="OrthoDB" id="10261598at2759"/>
<dbReference type="GeneID" id="111251052"/>
<dbReference type="CDD" id="cd09120">
    <property type="entry name" value="PLDc_DNaseII_1"/>
    <property type="match status" value="1"/>
</dbReference>
<protein>
    <submittedName>
        <fullName evidence="4">Uncharacterized protein</fullName>
    </submittedName>
</protein>
<dbReference type="OMA" id="NLPNSCE"/>
<evidence type="ECO:0000313" key="4">
    <source>
        <dbReference type="EnsemblMetazoa" id="XP_022662977"/>
    </source>
</evidence>
<feature type="signal peptide" evidence="3">
    <location>
        <begin position="1"/>
        <end position="18"/>
    </location>
</feature>
<keyword evidence="5" id="KW-1185">Reference proteome</keyword>
<sequence length="378" mass="41995">MTPLVLLLLSLTAPLAFAVPQCKNQHGKDVEWFIIYKLPKMRENGRSTFTPNGGELAYVDSTMKLSTKGFRLLKASAFDMKGNPFALTIADLFHGLKPKNSLYVVYSDQPPDPYNGTAKGHTKGVVQFTKDGGYWLMHSVPRFPLNVLSKKFEYPESGRGNGQVFMCISLDGGQLPKVAAALIQQYPYIYESGAPESLLQVENVTAVITKKFVRRPKKPVLEGTLVGASGTKFRSFAKHQAANDEIYSKIIAPKLGVHMLVETWRNGIGGKLGPTCPLRGVTVTNMANVVIKFDNGQQVVFNTTEDHAKWAVSNDVKKPWFCNGSLNRMLSQYERGGQAICIWNKLVHRLFTNAVEKCQMCDGRRAEHNFCKETVNDG</sequence>
<dbReference type="FunCoup" id="A0A7M7KAS3">
    <property type="interactions" value="59"/>
</dbReference>
<dbReference type="GO" id="GO:0004531">
    <property type="term" value="F:deoxyribonuclease II activity"/>
    <property type="evidence" value="ECO:0007669"/>
    <property type="project" value="InterPro"/>
</dbReference>
<evidence type="ECO:0000256" key="1">
    <source>
        <dbReference type="ARBA" id="ARBA00007527"/>
    </source>
</evidence>
<dbReference type="EnsemblMetazoa" id="XM_022807242">
    <property type="protein sequence ID" value="XP_022662977"/>
    <property type="gene ID" value="LOC111251052"/>
</dbReference>
<dbReference type="RefSeq" id="XP_022662977.1">
    <property type="nucleotide sequence ID" value="XM_022807242.1"/>
</dbReference>
<dbReference type="GO" id="GO:0006309">
    <property type="term" value="P:apoptotic DNA fragmentation"/>
    <property type="evidence" value="ECO:0007669"/>
    <property type="project" value="TreeGrafter"/>
</dbReference>
<comment type="similarity">
    <text evidence="1">Belongs to the DNase II family.</text>
</comment>
<dbReference type="Pfam" id="PF03265">
    <property type="entry name" value="DNase_II"/>
    <property type="match status" value="1"/>
</dbReference>
<dbReference type="InterPro" id="IPR004947">
    <property type="entry name" value="DNase_II"/>
</dbReference>
<evidence type="ECO:0000256" key="3">
    <source>
        <dbReference type="SAM" id="SignalP"/>
    </source>
</evidence>
<keyword evidence="2" id="KW-0378">Hydrolase</keyword>
<name>A0A7M7KAS3_VARDE</name>
<dbReference type="Proteomes" id="UP000594260">
    <property type="component" value="Unplaced"/>
</dbReference>
<dbReference type="PANTHER" id="PTHR10858:SF23">
    <property type="entry name" value="DEOXYRIBONUCLEASE II"/>
    <property type="match status" value="1"/>
</dbReference>
<evidence type="ECO:0000313" key="5">
    <source>
        <dbReference type="Proteomes" id="UP000594260"/>
    </source>
</evidence>
<keyword evidence="3" id="KW-0732">Signal</keyword>
<dbReference type="InParanoid" id="A0A7M7KAS3"/>
<organism evidence="4 5">
    <name type="scientific">Varroa destructor</name>
    <name type="common">Honeybee mite</name>
    <dbReference type="NCBI Taxonomy" id="109461"/>
    <lineage>
        <taxon>Eukaryota</taxon>
        <taxon>Metazoa</taxon>
        <taxon>Ecdysozoa</taxon>
        <taxon>Arthropoda</taxon>
        <taxon>Chelicerata</taxon>
        <taxon>Arachnida</taxon>
        <taxon>Acari</taxon>
        <taxon>Parasitiformes</taxon>
        <taxon>Mesostigmata</taxon>
        <taxon>Gamasina</taxon>
        <taxon>Dermanyssoidea</taxon>
        <taxon>Varroidae</taxon>
        <taxon>Varroa</taxon>
    </lineage>
</organism>
<reference evidence="4" key="1">
    <citation type="submission" date="2021-01" db="UniProtKB">
        <authorList>
            <consortium name="EnsemblMetazoa"/>
        </authorList>
    </citation>
    <scope>IDENTIFICATION</scope>
</reference>
<evidence type="ECO:0000256" key="2">
    <source>
        <dbReference type="ARBA" id="ARBA00022801"/>
    </source>
</evidence>
<accession>A0A7M7KAS3</accession>
<feature type="chain" id="PRO_5029625087" evidence="3">
    <location>
        <begin position="19"/>
        <end position="378"/>
    </location>
</feature>
<proteinExistence type="inferred from homology"/>